<dbReference type="InterPro" id="IPR050582">
    <property type="entry name" value="HAD-like_SerB"/>
</dbReference>
<proteinExistence type="predicted"/>
<evidence type="ECO:0000313" key="1">
    <source>
        <dbReference type="EMBL" id="KDS50998.1"/>
    </source>
</evidence>
<dbReference type="PANTHER" id="PTHR43344">
    <property type="entry name" value="PHOSPHOSERINE PHOSPHATASE"/>
    <property type="match status" value="1"/>
</dbReference>
<keyword evidence="1" id="KW-0378">Hydrolase</keyword>
<dbReference type="Proteomes" id="UP000028013">
    <property type="component" value="Unassembled WGS sequence"/>
</dbReference>
<reference evidence="1 2" key="1">
    <citation type="submission" date="2014-04" db="EMBL/GenBank/DDBJ databases">
        <authorList>
            <person name="Sears C."/>
            <person name="Carroll K."/>
            <person name="Sack B.R."/>
            <person name="Qadri F."/>
            <person name="Myers L.L."/>
            <person name="Chung G.-T."/>
            <person name="Escheverria P."/>
            <person name="Fraser C.M."/>
            <person name="Sadzewicz L."/>
            <person name="Shefchek K.A."/>
            <person name="Tallon L."/>
            <person name="Das S.P."/>
            <person name="Daugherty S."/>
            <person name="Mongodin E.F."/>
        </authorList>
    </citation>
    <scope>NUCLEOTIDE SEQUENCE [LARGE SCALE GENOMIC DNA]</scope>
    <source>
        <strain evidence="1 2">3978 T3 ii</strain>
    </source>
</reference>
<dbReference type="InterPro" id="IPR036412">
    <property type="entry name" value="HAD-like_sf"/>
</dbReference>
<evidence type="ECO:0000313" key="2">
    <source>
        <dbReference type="Proteomes" id="UP000028013"/>
    </source>
</evidence>
<dbReference type="GO" id="GO:0016787">
    <property type="term" value="F:hydrolase activity"/>
    <property type="evidence" value="ECO:0007669"/>
    <property type="project" value="UniProtKB-KW"/>
</dbReference>
<organism evidence="1 2">
    <name type="scientific">Bacteroides uniformis str. 3978 T3 ii</name>
    <dbReference type="NCBI Taxonomy" id="1339349"/>
    <lineage>
        <taxon>Bacteria</taxon>
        <taxon>Pseudomonadati</taxon>
        <taxon>Bacteroidota</taxon>
        <taxon>Bacteroidia</taxon>
        <taxon>Bacteroidales</taxon>
        <taxon>Bacteroidaceae</taxon>
        <taxon>Bacteroides</taxon>
    </lineage>
</organism>
<dbReference type="Gene3D" id="3.40.50.1000">
    <property type="entry name" value="HAD superfamily/HAD-like"/>
    <property type="match status" value="1"/>
</dbReference>
<comment type="caution">
    <text evidence="1">The sequence shown here is derived from an EMBL/GenBank/DDBJ whole genome shotgun (WGS) entry which is preliminary data.</text>
</comment>
<dbReference type="PATRIC" id="fig|1339349.3.peg.2131"/>
<dbReference type="NCBIfam" id="TIGR01490">
    <property type="entry name" value="HAD-SF-IB-hyp1"/>
    <property type="match status" value="1"/>
</dbReference>
<dbReference type="Gene3D" id="1.20.1440.100">
    <property type="entry name" value="SG protein - dephosphorylation function"/>
    <property type="match status" value="1"/>
</dbReference>
<dbReference type="InterPro" id="IPR023214">
    <property type="entry name" value="HAD_sf"/>
</dbReference>
<name>A0A078S039_BACUN</name>
<dbReference type="NCBIfam" id="TIGR01488">
    <property type="entry name" value="HAD-SF-IB"/>
    <property type="match status" value="1"/>
</dbReference>
<dbReference type="RefSeq" id="WP_035448372.1">
    <property type="nucleotide sequence ID" value="NZ_JNHN01000172.1"/>
</dbReference>
<dbReference type="EMBL" id="JNHN01000172">
    <property type="protein sequence ID" value="KDS50998.1"/>
    <property type="molecule type" value="Genomic_DNA"/>
</dbReference>
<dbReference type="InterPro" id="IPR006385">
    <property type="entry name" value="HAD_hydro_SerB1"/>
</dbReference>
<protein>
    <submittedName>
        <fullName evidence="1">HAD phosphoserine phosphatase-like hydrolase, IB family protein</fullName>
    </submittedName>
</protein>
<dbReference type="AlphaFoldDB" id="A0A078S039"/>
<gene>
    <name evidence="1" type="ORF">M094_0897</name>
</gene>
<sequence>MKQIVAFDFDGTITNRDTLLEFIKFAKGKTAFYLGFLLHLPWLLAMKCHLYPNWKTKQMIFSYFFKGVNLDEFDAVCYRFFMERGENLLYQDAVKQIKQHLYRGDEIVVISASIDNWVKPFAESLGINQVLGTQLELSGTGHLTGRFATANCYGEEKVKRLLQLYPDRTQYRLVVYGDSRGDKELLAFSDESYYKQFNR</sequence>
<accession>A0A078S039</accession>
<dbReference type="SUPFAM" id="SSF56784">
    <property type="entry name" value="HAD-like"/>
    <property type="match status" value="1"/>
</dbReference>
<dbReference type="Pfam" id="PF12710">
    <property type="entry name" value="HAD"/>
    <property type="match status" value="1"/>
</dbReference>